<dbReference type="InterPro" id="IPR008920">
    <property type="entry name" value="TF_FadR/GntR_C"/>
</dbReference>
<accession>A0A9D2JSW3</accession>
<evidence type="ECO:0000259" key="4">
    <source>
        <dbReference type="PROSITE" id="PS50949"/>
    </source>
</evidence>
<dbReference type="PANTHER" id="PTHR43537">
    <property type="entry name" value="TRANSCRIPTIONAL REGULATOR, GNTR FAMILY"/>
    <property type="match status" value="1"/>
</dbReference>
<dbReference type="Gene3D" id="1.10.10.10">
    <property type="entry name" value="Winged helix-like DNA-binding domain superfamily/Winged helix DNA-binding domain"/>
    <property type="match status" value="1"/>
</dbReference>
<reference evidence="5" key="1">
    <citation type="journal article" date="2021" name="PeerJ">
        <title>Extensive microbial diversity within the chicken gut microbiome revealed by metagenomics and culture.</title>
        <authorList>
            <person name="Gilroy R."/>
            <person name="Ravi A."/>
            <person name="Getino M."/>
            <person name="Pursley I."/>
            <person name="Horton D.L."/>
            <person name="Alikhan N.F."/>
            <person name="Baker D."/>
            <person name="Gharbi K."/>
            <person name="Hall N."/>
            <person name="Watson M."/>
            <person name="Adriaenssens E.M."/>
            <person name="Foster-Nyarko E."/>
            <person name="Jarju S."/>
            <person name="Secka A."/>
            <person name="Antonio M."/>
            <person name="Oren A."/>
            <person name="Chaudhuri R.R."/>
            <person name="La Ragione R."/>
            <person name="Hildebrand F."/>
            <person name="Pallen M.J."/>
        </authorList>
    </citation>
    <scope>NUCLEOTIDE SEQUENCE</scope>
    <source>
        <strain evidence="5">1068</strain>
    </source>
</reference>
<dbReference type="PROSITE" id="PS50949">
    <property type="entry name" value="HTH_GNTR"/>
    <property type="match status" value="1"/>
</dbReference>
<dbReference type="AlphaFoldDB" id="A0A9D2JSW3"/>
<dbReference type="SUPFAM" id="SSF46785">
    <property type="entry name" value="Winged helix' DNA-binding domain"/>
    <property type="match status" value="1"/>
</dbReference>
<sequence length="243" mass="27810">MKEKTGRPEPAGENQKVYFVVIEYIKELVKEGKVEFGGRLPSERELMATLGMSRNSIREALRTLENMGLIESRQGQGNFLVNHMGKSLSSVFSMLLFTRESDYIEISQLRRFIEIGAFLLAARNASEQDKEILRDILEQIDAASGQERVALDKQFHDELIRISGNHLLSILNEALSGMFETVIYDLALNIAPQDWDRLNDCHKRVYQCLLDSDVQGGMKSIRDHYNIIDQDIERWKDGKADKT</sequence>
<dbReference type="PRINTS" id="PR00035">
    <property type="entry name" value="HTHGNTR"/>
</dbReference>
<dbReference type="GO" id="GO:0003677">
    <property type="term" value="F:DNA binding"/>
    <property type="evidence" value="ECO:0007669"/>
    <property type="project" value="UniProtKB-KW"/>
</dbReference>
<keyword evidence="1" id="KW-0805">Transcription regulation</keyword>
<dbReference type="SMART" id="SM00895">
    <property type="entry name" value="FCD"/>
    <property type="match status" value="1"/>
</dbReference>
<gene>
    <name evidence="5" type="ORF">H9809_02105</name>
</gene>
<keyword evidence="3" id="KW-0804">Transcription</keyword>
<evidence type="ECO:0000256" key="3">
    <source>
        <dbReference type="ARBA" id="ARBA00023163"/>
    </source>
</evidence>
<dbReference type="Gene3D" id="1.20.120.530">
    <property type="entry name" value="GntR ligand-binding domain-like"/>
    <property type="match status" value="1"/>
</dbReference>
<dbReference type="InterPro" id="IPR011711">
    <property type="entry name" value="GntR_C"/>
</dbReference>
<keyword evidence="2" id="KW-0238">DNA-binding</keyword>
<feature type="domain" description="HTH gntR-type" evidence="4">
    <location>
        <begin position="15"/>
        <end position="83"/>
    </location>
</feature>
<evidence type="ECO:0000256" key="2">
    <source>
        <dbReference type="ARBA" id="ARBA00023125"/>
    </source>
</evidence>
<organism evidence="5 6">
    <name type="scientific">Candidatus Blautia pullicola</name>
    <dbReference type="NCBI Taxonomy" id="2838498"/>
    <lineage>
        <taxon>Bacteria</taxon>
        <taxon>Bacillati</taxon>
        <taxon>Bacillota</taxon>
        <taxon>Clostridia</taxon>
        <taxon>Lachnospirales</taxon>
        <taxon>Lachnospiraceae</taxon>
        <taxon>Blautia</taxon>
    </lineage>
</organism>
<protein>
    <submittedName>
        <fullName evidence="5">FadR family transcriptional regulator</fullName>
    </submittedName>
</protein>
<dbReference type="SUPFAM" id="SSF48008">
    <property type="entry name" value="GntR ligand-binding domain-like"/>
    <property type="match status" value="1"/>
</dbReference>
<dbReference type="Pfam" id="PF00392">
    <property type="entry name" value="GntR"/>
    <property type="match status" value="1"/>
</dbReference>
<dbReference type="PANTHER" id="PTHR43537:SF43">
    <property type="entry name" value="GNTR-FAMILY TRANSCRIPTIONAL REGULATOR"/>
    <property type="match status" value="1"/>
</dbReference>
<proteinExistence type="predicted"/>
<dbReference type="InterPro" id="IPR036390">
    <property type="entry name" value="WH_DNA-bd_sf"/>
</dbReference>
<evidence type="ECO:0000313" key="5">
    <source>
        <dbReference type="EMBL" id="HIZ64689.1"/>
    </source>
</evidence>
<dbReference type="Proteomes" id="UP000824056">
    <property type="component" value="Unassembled WGS sequence"/>
</dbReference>
<dbReference type="SMART" id="SM00345">
    <property type="entry name" value="HTH_GNTR"/>
    <property type="match status" value="1"/>
</dbReference>
<dbReference type="InterPro" id="IPR000524">
    <property type="entry name" value="Tscrpt_reg_HTH_GntR"/>
</dbReference>
<dbReference type="CDD" id="cd07377">
    <property type="entry name" value="WHTH_GntR"/>
    <property type="match status" value="1"/>
</dbReference>
<dbReference type="InterPro" id="IPR036388">
    <property type="entry name" value="WH-like_DNA-bd_sf"/>
</dbReference>
<evidence type="ECO:0000313" key="6">
    <source>
        <dbReference type="Proteomes" id="UP000824056"/>
    </source>
</evidence>
<dbReference type="Pfam" id="PF07729">
    <property type="entry name" value="FCD"/>
    <property type="match status" value="1"/>
</dbReference>
<reference evidence="5" key="2">
    <citation type="submission" date="2021-04" db="EMBL/GenBank/DDBJ databases">
        <authorList>
            <person name="Gilroy R."/>
        </authorList>
    </citation>
    <scope>NUCLEOTIDE SEQUENCE</scope>
    <source>
        <strain evidence="5">1068</strain>
    </source>
</reference>
<dbReference type="GO" id="GO:0003700">
    <property type="term" value="F:DNA-binding transcription factor activity"/>
    <property type="evidence" value="ECO:0007669"/>
    <property type="project" value="InterPro"/>
</dbReference>
<name>A0A9D2JSW3_9FIRM</name>
<comment type="caution">
    <text evidence="5">The sequence shown here is derived from an EMBL/GenBank/DDBJ whole genome shotgun (WGS) entry which is preliminary data.</text>
</comment>
<evidence type="ECO:0000256" key="1">
    <source>
        <dbReference type="ARBA" id="ARBA00023015"/>
    </source>
</evidence>
<dbReference type="EMBL" id="DXBG01000045">
    <property type="protein sequence ID" value="HIZ64689.1"/>
    <property type="molecule type" value="Genomic_DNA"/>
</dbReference>